<evidence type="ECO:0000313" key="1">
    <source>
        <dbReference type="EMBL" id="RAK23885.1"/>
    </source>
</evidence>
<dbReference type="Gene3D" id="3.40.50.1110">
    <property type="entry name" value="SGNH hydrolase"/>
    <property type="match status" value="1"/>
</dbReference>
<organism evidence="1 2">
    <name type="scientific">Flavobacterium aquaticum</name>
    <dbReference type="NCBI Taxonomy" id="1236486"/>
    <lineage>
        <taxon>Bacteria</taxon>
        <taxon>Pseudomonadati</taxon>
        <taxon>Bacteroidota</taxon>
        <taxon>Flavobacteriia</taxon>
        <taxon>Flavobacteriales</taxon>
        <taxon>Flavobacteriaceae</taxon>
        <taxon>Flavobacterium</taxon>
    </lineage>
</organism>
<accession>A0A327YW00</accession>
<name>A0A327YW00_9FLAO</name>
<comment type="caution">
    <text evidence="1">The sequence shown here is derived from an EMBL/GenBank/DDBJ whole genome shotgun (WGS) entry which is preliminary data.</text>
</comment>
<evidence type="ECO:0000313" key="2">
    <source>
        <dbReference type="Proteomes" id="UP000249620"/>
    </source>
</evidence>
<protein>
    <submittedName>
        <fullName evidence="1">Uncharacterized protein DUF4886</fullName>
    </submittedName>
</protein>
<sequence>MKEILALLFIIFYSCKSKPVEQVQKVNILFIGNSLTYYHDMPKMVKQMLDEKSTHYLIEQATFPGMTLNSHLNNIIYKREGDHIYTMRKNDFEITETEKIISSRSWDLIIIQEAPDMLFSKELVDELVQSDIEEIKALNRNKNCKYIFFNTWIPKVQHYPIKSICLPKSDFDYVKFPINNLNSDEKFCSEEVLNEKEYLRILNEALNQINLKQKMIISNHPNIHFNIRNKYPEIQLYDDDYHPSKIGSFLNACIFYKMITNKNPTRLNFNAGLDEKTTSLLKRIANSN</sequence>
<reference evidence="1 2" key="1">
    <citation type="submission" date="2018-06" db="EMBL/GenBank/DDBJ databases">
        <title>Genomic Encyclopedia of Type Strains, Phase III (KMG-III): the genomes of soil and plant-associated and newly described type strains.</title>
        <authorList>
            <person name="Whitman W."/>
        </authorList>
    </citation>
    <scope>NUCLEOTIDE SEQUENCE [LARGE SCALE GENOMIC DNA]</scope>
    <source>
        <strain evidence="1 2">CGMCC 1.12398</strain>
    </source>
</reference>
<gene>
    <name evidence="1" type="ORF">B0I03_103353</name>
</gene>
<dbReference type="OrthoDB" id="7443339at2"/>
<dbReference type="EMBL" id="QLMI01000003">
    <property type="protein sequence ID" value="RAK23885.1"/>
    <property type="molecule type" value="Genomic_DNA"/>
</dbReference>
<dbReference type="InterPro" id="IPR036514">
    <property type="entry name" value="SGNH_hydro_sf"/>
</dbReference>
<proteinExistence type="predicted"/>
<dbReference type="Proteomes" id="UP000249620">
    <property type="component" value="Unassembled WGS sequence"/>
</dbReference>
<dbReference type="GO" id="GO:0016788">
    <property type="term" value="F:hydrolase activity, acting on ester bonds"/>
    <property type="evidence" value="ECO:0007669"/>
    <property type="project" value="UniProtKB-ARBA"/>
</dbReference>
<dbReference type="AlphaFoldDB" id="A0A327YW00"/>
<dbReference type="RefSeq" id="WP_111566696.1">
    <property type="nucleotide sequence ID" value="NZ_QLMI01000003.1"/>
</dbReference>
<dbReference type="SUPFAM" id="SSF52266">
    <property type="entry name" value="SGNH hydrolase"/>
    <property type="match status" value="1"/>
</dbReference>
<dbReference type="PROSITE" id="PS51257">
    <property type="entry name" value="PROKAR_LIPOPROTEIN"/>
    <property type="match status" value="1"/>
</dbReference>
<keyword evidence="2" id="KW-1185">Reference proteome</keyword>